<organism evidence="6 7">
    <name type="scientific">Pseudohongiella spirulinae</name>
    <dbReference type="NCBI Taxonomy" id="1249552"/>
    <lineage>
        <taxon>Bacteria</taxon>
        <taxon>Pseudomonadati</taxon>
        <taxon>Pseudomonadota</taxon>
        <taxon>Gammaproteobacteria</taxon>
        <taxon>Pseudomonadales</taxon>
        <taxon>Pseudohongiellaceae</taxon>
        <taxon>Pseudohongiella</taxon>
    </lineage>
</organism>
<dbReference type="SUPFAM" id="SSF56300">
    <property type="entry name" value="Metallo-dependent phosphatases"/>
    <property type="match status" value="1"/>
</dbReference>
<dbReference type="InterPro" id="IPR029052">
    <property type="entry name" value="Metallo-depent_PP-like"/>
</dbReference>
<dbReference type="Pfam" id="PF00149">
    <property type="entry name" value="Metallophos"/>
    <property type="match status" value="1"/>
</dbReference>
<dbReference type="InterPro" id="IPR004843">
    <property type="entry name" value="Calcineurin-like_PHP"/>
</dbReference>
<protein>
    <submittedName>
        <fullName evidence="6">3',5'-cyclic adenosine monophosphate phosphodiesterase CpdA</fullName>
    </submittedName>
</protein>
<dbReference type="Proteomes" id="UP000065641">
    <property type="component" value="Chromosome"/>
</dbReference>
<dbReference type="GO" id="GO:0046872">
    <property type="term" value="F:metal ion binding"/>
    <property type="evidence" value="ECO:0007669"/>
    <property type="project" value="UniProtKB-KW"/>
</dbReference>
<dbReference type="EMBL" id="CP013189">
    <property type="protein sequence ID" value="ALO45062.1"/>
    <property type="molecule type" value="Genomic_DNA"/>
</dbReference>
<evidence type="ECO:0000313" key="7">
    <source>
        <dbReference type="Proteomes" id="UP000065641"/>
    </source>
</evidence>
<dbReference type="InterPro" id="IPR026575">
    <property type="entry name" value="GpdQ/CpdA-like"/>
</dbReference>
<comment type="similarity">
    <text evidence="4">Belongs to the cyclic nucleotide phosphodiesterase class-III family.</text>
</comment>
<evidence type="ECO:0000313" key="6">
    <source>
        <dbReference type="EMBL" id="ALO45062.1"/>
    </source>
</evidence>
<dbReference type="NCBIfam" id="NF008359">
    <property type="entry name" value="PRK11148.1"/>
    <property type="match status" value="1"/>
</dbReference>
<dbReference type="Gene3D" id="3.60.21.10">
    <property type="match status" value="1"/>
</dbReference>
<reference evidence="6 7" key="1">
    <citation type="submission" date="2015-11" db="EMBL/GenBank/DDBJ databases">
        <authorList>
            <person name="Zhang Y."/>
            <person name="Guo Z."/>
        </authorList>
    </citation>
    <scope>NUCLEOTIDE SEQUENCE [LARGE SCALE GENOMIC DNA]</scope>
    <source>
        <strain evidence="6 7">KCTC 32221</strain>
    </source>
</reference>
<dbReference type="KEGG" id="pspi:PS2015_373"/>
<dbReference type="GO" id="GO:0004112">
    <property type="term" value="F:cyclic-nucleotide phosphodiesterase activity"/>
    <property type="evidence" value="ECO:0007669"/>
    <property type="project" value="InterPro"/>
</dbReference>
<evidence type="ECO:0000256" key="1">
    <source>
        <dbReference type="ARBA" id="ARBA00022723"/>
    </source>
</evidence>
<dbReference type="PATRIC" id="fig|1249552.3.peg.380"/>
<sequence>MSANRPIRIAQITDPHLFADERAELLGLNTRDSFLQVIDALADEAGSLDLVVATGDIAQDASMRAYQAFVDAIARLGVPFRWVPGNHDDRQLMQSLPCSQNAFAGHSVLNGWQVVMLDTSVPGKVHGELAVSELERLQDRLSVAESDPQVRHTLVCMHHNPLPGTAGWMLDIGLHNADDFNRLLDNYGSVRAVVYGHIHQELDLINNGQRYICTPSTCIQFKAGVHDFTLDLLPPAYRLLDLHDDGQVQTTLRRLENYTVNVDQGADGY</sequence>
<evidence type="ECO:0000256" key="4">
    <source>
        <dbReference type="ARBA" id="ARBA00025742"/>
    </source>
</evidence>
<keyword evidence="7" id="KW-1185">Reference proteome</keyword>
<evidence type="ECO:0000256" key="2">
    <source>
        <dbReference type="ARBA" id="ARBA00022801"/>
    </source>
</evidence>
<dbReference type="InterPro" id="IPR050884">
    <property type="entry name" value="CNP_phosphodiesterase-III"/>
</dbReference>
<feature type="domain" description="Calcineurin-like phosphoesterase" evidence="5">
    <location>
        <begin position="7"/>
        <end position="200"/>
    </location>
</feature>
<accession>A0A0S2K9N8</accession>
<dbReference type="CDD" id="cd07402">
    <property type="entry name" value="MPP_GpdQ"/>
    <property type="match status" value="1"/>
</dbReference>
<name>A0A0S2K9N8_9GAMM</name>
<dbReference type="PANTHER" id="PTHR42988:SF2">
    <property type="entry name" value="CYCLIC NUCLEOTIDE PHOSPHODIESTERASE CBUA0032-RELATED"/>
    <property type="match status" value="1"/>
</dbReference>
<proteinExistence type="inferred from homology"/>
<keyword evidence="1" id="KW-0479">Metal-binding</keyword>
<gene>
    <name evidence="6" type="ORF">PS2015_373</name>
</gene>
<dbReference type="AlphaFoldDB" id="A0A0S2K9N8"/>
<dbReference type="PANTHER" id="PTHR42988">
    <property type="entry name" value="PHOSPHOHYDROLASE"/>
    <property type="match status" value="1"/>
</dbReference>
<keyword evidence="2" id="KW-0378">Hydrolase</keyword>
<dbReference type="STRING" id="1249552.PS2015_373"/>
<dbReference type="OrthoDB" id="9784378at2"/>
<keyword evidence="3" id="KW-0408">Iron</keyword>
<evidence type="ECO:0000259" key="5">
    <source>
        <dbReference type="Pfam" id="PF00149"/>
    </source>
</evidence>
<dbReference type="RefSeq" id="WP_058020569.1">
    <property type="nucleotide sequence ID" value="NZ_CP013189.1"/>
</dbReference>
<evidence type="ECO:0000256" key="3">
    <source>
        <dbReference type="ARBA" id="ARBA00023004"/>
    </source>
</evidence>